<feature type="non-terminal residue" evidence="2">
    <location>
        <position position="1"/>
    </location>
</feature>
<protein>
    <submittedName>
        <fullName evidence="2">NPAB protein</fullName>
    </submittedName>
</protein>
<dbReference type="EMBL" id="GBYB01000398">
    <property type="protein sequence ID" value="JAG70165.1"/>
    <property type="molecule type" value="Transcribed_RNA"/>
</dbReference>
<proteinExistence type="predicted"/>
<feature type="transmembrane region" description="Helical" evidence="1">
    <location>
        <begin position="20"/>
        <end position="42"/>
    </location>
</feature>
<evidence type="ECO:0000256" key="1">
    <source>
        <dbReference type="SAM" id="Phobius"/>
    </source>
</evidence>
<evidence type="ECO:0000313" key="2">
    <source>
        <dbReference type="EMBL" id="JAG70165.1"/>
    </source>
</evidence>
<dbReference type="InterPro" id="IPR010850">
    <property type="entry name" value="Neuroparsin"/>
</dbReference>
<sequence>WNRSSSNLQDQGKQDEMLSIRVISIFALLIVLPTGLLSHPFIRLSDLEKMSCRPCGEDCDGCEYGVVFSPLCRALECRKGPDEHCSTENSCAEGLSCICEKCIGCSIEKLKCSDSILTCLPRQGRYKHLERSRQFSMV</sequence>
<reference evidence="2" key="1">
    <citation type="submission" date="2015-01" db="EMBL/GenBank/DDBJ databases">
        <title>Transcriptome Assembly of Fopius arisanus.</title>
        <authorList>
            <person name="Geib S."/>
        </authorList>
    </citation>
    <scope>NUCLEOTIDE SEQUENCE</scope>
</reference>
<name>A0A0C9PHP9_9HYME</name>
<keyword evidence="1" id="KW-0472">Membrane</keyword>
<dbReference type="AlphaFoldDB" id="A0A0C9PHP9"/>
<gene>
    <name evidence="2" type="primary">NPAB</name>
    <name evidence="2" type="ORF">g.62131</name>
</gene>
<keyword evidence="1" id="KW-1133">Transmembrane helix</keyword>
<dbReference type="Pfam" id="PF07327">
    <property type="entry name" value="Neuroparsin"/>
    <property type="match status" value="1"/>
</dbReference>
<organism evidence="2">
    <name type="scientific">Fopius arisanus</name>
    <dbReference type="NCBI Taxonomy" id="64838"/>
    <lineage>
        <taxon>Eukaryota</taxon>
        <taxon>Metazoa</taxon>
        <taxon>Ecdysozoa</taxon>
        <taxon>Arthropoda</taxon>
        <taxon>Hexapoda</taxon>
        <taxon>Insecta</taxon>
        <taxon>Pterygota</taxon>
        <taxon>Neoptera</taxon>
        <taxon>Endopterygota</taxon>
        <taxon>Hymenoptera</taxon>
        <taxon>Apocrita</taxon>
        <taxon>Ichneumonoidea</taxon>
        <taxon>Braconidae</taxon>
        <taxon>Opiinae</taxon>
        <taxon>Fopius</taxon>
    </lineage>
</organism>
<keyword evidence="1" id="KW-0812">Transmembrane</keyword>
<accession>A0A0C9PHP9</accession>